<dbReference type="Gene3D" id="1.10.3730.20">
    <property type="match status" value="2"/>
</dbReference>
<comment type="caution">
    <text evidence="13">The sequence shown here is derived from an EMBL/GenBank/DDBJ whole genome shotgun (WGS) entry which is preliminary data.</text>
</comment>
<evidence type="ECO:0000256" key="1">
    <source>
        <dbReference type="ARBA" id="ARBA00004651"/>
    </source>
</evidence>
<dbReference type="PANTHER" id="PTHR30561">
    <property type="entry name" value="SMR FAMILY PROTON-DEPENDENT DRUG EFFLUX TRANSPORTER SUGE"/>
    <property type="match status" value="1"/>
</dbReference>
<dbReference type="Proteomes" id="UP000434052">
    <property type="component" value="Unassembled WGS sequence"/>
</dbReference>
<keyword evidence="5" id="KW-0441">Lipid A biosynthesis</keyword>
<dbReference type="PANTHER" id="PTHR30561:SF9">
    <property type="entry name" value="4-AMINO-4-DEOXY-L-ARABINOSE-PHOSPHOUNDECAPRENOL FLIPPASE SUBUNIT ARNF-RELATED"/>
    <property type="match status" value="1"/>
</dbReference>
<keyword evidence="8 11" id="KW-1133">Transmembrane helix</keyword>
<keyword evidence="2" id="KW-1003">Cell membrane</keyword>
<dbReference type="InterPro" id="IPR000390">
    <property type="entry name" value="Small_drug/metabolite_transptr"/>
</dbReference>
<accession>A0A6P1ZFC8</accession>
<evidence type="ECO:0000256" key="11">
    <source>
        <dbReference type="SAM" id="Phobius"/>
    </source>
</evidence>
<reference evidence="13 14" key="1">
    <citation type="submission" date="2018-06" db="EMBL/GenBank/DDBJ databases">
        <title>Complete genome of Desulfovibrio marinus P48SEP.</title>
        <authorList>
            <person name="Crispim J.S."/>
            <person name="Vidigal P.M.P."/>
            <person name="Silva L.C.F."/>
            <person name="Araujo L.C."/>
            <person name="Laguardia C.N."/>
            <person name="Dias R.S."/>
            <person name="Sousa M.P."/>
            <person name="Paula S.O."/>
            <person name="Silva C."/>
        </authorList>
    </citation>
    <scope>NUCLEOTIDE SEQUENCE [LARGE SCALE GENOMIC DNA]</scope>
    <source>
        <strain evidence="13 14">P48SEP</strain>
    </source>
</reference>
<dbReference type="AlphaFoldDB" id="A0A6P1ZFC8"/>
<evidence type="ECO:0000256" key="5">
    <source>
        <dbReference type="ARBA" id="ARBA00022556"/>
    </source>
</evidence>
<feature type="transmembrane region" description="Helical" evidence="11">
    <location>
        <begin position="61"/>
        <end position="78"/>
    </location>
</feature>
<dbReference type="SUPFAM" id="SSF103481">
    <property type="entry name" value="Multidrug resistance efflux transporter EmrE"/>
    <property type="match status" value="2"/>
</dbReference>
<dbReference type="EMBL" id="QMIF01000007">
    <property type="protein sequence ID" value="TVM33342.1"/>
    <property type="molecule type" value="Genomic_DNA"/>
</dbReference>
<sequence>MQGLPFLLVILSAAAHGYWNFLFKRAYDKDAFLGLSKLAEPVIYAIPFAFAVARWGLPLDALWFAAVGTLLAVANYVCLANSYKRLDLTIAYPVSRASTIFLPFLAFLFFGERIDGVGWASVICVTAGVLVIQLRSFRPSRPALRMDGAGWGFALAVLAAFTVALYTLWGKEAVRHIHPFIYMYCYTLASNAYFIPSLRRLERGAVRREWSLNKWRILAVATLNTLSFVLMLFALNLGKVTYVGALRQISLVVGVGLGWFMLREQVTLPRAVGVALIIVGACLTYVAR</sequence>
<keyword evidence="7" id="KW-0448">Lipopolysaccharide biosynthesis</keyword>
<dbReference type="RefSeq" id="WP_144305564.1">
    <property type="nucleotide sequence ID" value="NZ_QMIF01000007.1"/>
</dbReference>
<evidence type="ECO:0000256" key="2">
    <source>
        <dbReference type="ARBA" id="ARBA00022475"/>
    </source>
</evidence>
<protein>
    <recommendedName>
        <fullName evidence="12">EamA domain-containing protein</fullName>
    </recommendedName>
</protein>
<feature type="transmembrane region" description="Helical" evidence="11">
    <location>
        <begin position="241"/>
        <end position="261"/>
    </location>
</feature>
<keyword evidence="4" id="KW-0997">Cell inner membrane</keyword>
<dbReference type="InterPro" id="IPR000620">
    <property type="entry name" value="EamA_dom"/>
</dbReference>
<evidence type="ECO:0000313" key="13">
    <source>
        <dbReference type="EMBL" id="TVM33342.1"/>
    </source>
</evidence>
<dbReference type="GO" id="GO:0009103">
    <property type="term" value="P:lipopolysaccharide biosynthetic process"/>
    <property type="evidence" value="ECO:0007669"/>
    <property type="project" value="UniProtKB-KW"/>
</dbReference>
<feature type="transmembrane region" description="Helical" evidence="11">
    <location>
        <begin position="215"/>
        <end position="235"/>
    </location>
</feature>
<keyword evidence="10 11" id="KW-0472">Membrane</keyword>
<dbReference type="GO" id="GO:0022857">
    <property type="term" value="F:transmembrane transporter activity"/>
    <property type="evidence" value="ECO:0007669"/>
    <property type="project" value="InterPro"/>
</dbReference>
<feature type="transmembrane region" description="Helical" evidence="11">
    <location>
        <begin position="6"/>
        <end position="23"/>
    </location>
</feature>
<evidence type="ECO:0000256" key="4">
    <source>
        <dbReference type="ARBA" id="ARBA00022519"/>
    </source>
</evidence>
<evidence type="ECO:0000256" key="7">
    <source>
        <dbReference type="ARBA" id="ARBA00022985"/>
    </source>
</evidence>
<feature type="domain" description="EamA" evidence="12">
    <location>
        <begin position="6"/>
        <end position="132"/>
    </location>
</feature>
<feature type="domain" description="EamA" evidence="12">
    <location>
        <begin position="151"/>
        <end position="285"/>
    </location>
</feature>
<evidence type="ECO:0000256" key="9">
    <source>
        <dbReference type="ARBA" id="ARBA00023098"/>
    </source>
</evidence>
<dbReference type="GO" id="GO:0009245">
    <property type="term" value="P:lipid A biosynthetic process"/>
    <property type="evidence" value="ECO:0007669"/>
    <property type="project" value="UniProtKB-KW"/>
</dbReference>
<dbReference type="GO" id="GO:0005886">
    <property type="term" value="C:plasma membrane"/>
    <property type="evidence" value="ECO:0007669"/>
    <property type="project" value="UniProtKB-SubCell"/>
</dbReference>
<evidence type="ECO:0000256" key="8">
    <source>
        <dbReference type="ARBA" id="ARBA00022989"/>
    </source>
</evidence>
<feature type="transmembrane region" description="Helical" evidence="11">
    <location>
        <begin position="268"/>
        <end position="287"/>
    </location>
</feature>
<feature type="transmembrane region" description="Helical" evidence="11">
    <location>
        <begin position="90"/>
        <end position="110"/>
    </location>
</feature>
<gene>
    <name evidence="13" type="ORF">DQK91_11775</name>
</gene>
<feature type="transmembrane region" description="Helical" evidence="11">
    <location>
        <begin position="149"/>
        <end position="170"/>
    </location>
</feature>
<evidence type="ECO:0000259" key="12">
    <source>
        <dbReference type="Pfam" id="PF00892"/>
    </source>
</evidence>
<proteinExistence type="predicted"/>
<dbReference type="Pfam" id="PF00892">
    <property type="entry name" value="EamA"/>
    <property type="match status" value="2"/>
</dbReference>
<keyword evidence="3" id="KW-0444">Lipid biosynthesis</keyword>
<feature type="transmembrane region" description="Helical" evidence="11">
    <location>
        <begin position="176"/>
        <end position="195"/>
    </location>
</feature>
<evidence type="ECO:0000256" key="6">
    <source>
        <dbReference type="ARBA" id="ARBA00022692"/>
    </source>
</evidence>
<evidence type="ECO:0000256" key="3">
    <source>
        <dbReference type="ARBA" id="ARBA00022516"/>
    </source>
</evidence>
<dbReference type="OrthoDB" id="9783707at2"/>
<evidence type="ECO:0000313" key="14">
    <source>
        <dbReference type="Proteomes" id="UP000434052"/>
    </source>
</evidence>
<organism evidence="13 14">
    <name type="scientific">Oceanidesulfovibrio marinus</name>
    <dbReference type="NCBI Taxonomy" id="370038"/>
    <lineage>
        <taxon>Bacteria</taxon>
        <taxon>Pseudomonadati</taxon>
        <taxon>Thermodesulfobacteriota</taxon>
        <taxon>Desulfovibrionia</taxon>
        <taxon>Desulfovibrionales</taxon>
        <taxon>Desulfovibrionaceae</taxon>
        <taxon>Oceanidesulfovibrio</taxon>
    </lineage>
</organism>
<name>A0A6P1ZFC8_9BACT</name>
<dbReference type="InterPro" id="IPR037185">
    <property type="entry name" value="EmrE-like"/>
</dbReference>
<keyword evidence="9" id="KW-0443">Lipid metabolism</keyword>
<keyword evidence="6 11" id="KW-0812">Transmembrane</keyword>
<feature type="transmembrane region" description="Helical" evidence="11">
    <location>
        <begin position="35"/>
        <end position="55"/>
    </location>
</feature>
<evidence type="ECO:0000256" key="10">
    <source>
        <dbReference type="ARBA" id="ARBA00023136"/>
    </source>
</evidence>
<feature type="transmembrane region" description="Helical" evidence="11">
    <location>
        <begin position="116"/>
        <end position="137"/>
    </location>
</feature>
<comment type="subcellular location">
    <subcellularLocation>
        <location evidence="1">Cell membrane</location>
        <topology evidence="1">Multi-pass membrane protein</topology>
    </subcellularLocation>
</comment>